<proteinExistence type="predicted"/>
<evidence type="ECO:0000313" key="2">
    <source>
        <dbReference type="Proteomes" id="UP000029226"/>
    </source>
</evidence>
<gene>
    <name evidence="1" type="ORF">JCM19314_936</name>
</gene>
<organism evidence="1 2">
    <name type="scientific">Nonlabens ulvanivorans</name>
    <name type="common">Persicivirga ulvanivorans</name>
    <dbReference type="NCBI Taxonomy" id="906888"/>
    <lineage>
        <taxon>Bacteria</taxon>
        <taxon>Pseudomonadati</taxon>
        <taxon>Bacteroidota</taxon>
        <taxon>Flavobacteriia</taxon>
        <taxon>Flavobacteriales</taxon>
        <taxon>Flavobacteriaceae</taxon>
        <taxon>Nonlabens</taxon>
    </lineage>
</organism>
<protein>
    <submittedName>
        <fullName evidence="1">Uncharacterized protein</fullName>
    </submittedName>
</protein>
<dbReference type="EMBL" id="BBMM01000003">
    <property type="protein sequence ID" value="GAK99751.1"/>
    <property type="molecule type" value="Genomic_DNA"/>
</dbReference>
<name>A0A090QWC3_NONUL</name>
<comment type="caution">
    <text evidence="1">The sequence shown here is derived from an EMBL/GenBank/DDBJ whole genome shotgun (WGS) entry which is preliminary data.</text>
</comment>
<accession>A0A090QWC3</accession>
<dbReference type="Proteomes" id="UP000029226">
    <property type="component" value="Unassembled WGS sequence"/>
</dbReference>
<dbReference type="Pfam" id="PF20329">
    <property type="entry name" value="DUF6624"/>
    <property type="match status" value="1"/>
</dbReference>
<dbReference type="AlphaFoldDB" id="A0A090QWC3"/>
<sequence length="199" mass="23282">MNYPEIAHKIIQLKDADLALRDELIQKGQLSNGYDTDMEQLHIKNAEQLNEIINLIGYPTIEKVGHEASEAAWLIIQHAISKPDFMKRCVLLLQHTDHNDTVKLNLAYLTDRIAVFEERQQLYGTQFDWDANGELSPQAYDDLNKVNERRKALDLPTLEEQTQMIRQRAKEEKQSTPTDFEKRKKEIRAWKKKVGWIKN</sequence>
<reference evidence="1 2" key="1">
    <citation type="journal article" date="2014" name="Genome Announc.">
        <title>Draft Genome Sequences of Marine Flavobacterium Nonlabens Strains NR17, NR24, NR27, NR32, NR33, and Ara13.</title>
        <authorList>
            <person name="Nakanishi M."/>
            <person name="Meirelles P."/>
            <person name="Suzuki R."/>
            <person name="Takatani N."/>
            <person name="Mino S."/>
            <person name="Suda W."/>
            <person name="Oshima K."/>
            <person name="Hattori M."/>
            <person name="Ohkuma M."/>
            <person name="Hosokawa M."/>
            <person name="Miyashita K."/>
            <person name="Thompson F.L."/>
            <person name="Niwa A."/>
            <person name="Sawabe T."/>
            <person name="Sawabe T."/>
        </authorList>
    </citation>
    <scope>NUCLEOTIDE SEQUENCE [LARGE SCALE GENOMIC DNA]</scope>
    <source>
        <strain evidence="2">JCM19314</strain>
    </source>
</reference>
<evidence type="ECO:0000313" key="1">
    <source>
        <dbReference type="EMBL" id="GAK99751.1"/>
    </source>
</evidence>
<dbReference type="InterPro" id="IPR046732">
    <property type="entry name" value="DUF6624"/>
</dbReference>